<feature type="coiled-coil region" evidence="1">
    <location>
        <begin position="62"/>
        <end position="142"/>
    </location>
</feature>
<evidence type="ECO:0000313" key="4">
    <source>
        <dbReference type="Proteomes" id="UP001189429"/>
    </source>
</evidence>
<accession>A0ABN9XCK6</accession>
<gene>
    <name evidence="3" type="ORF">PCOR1329_LOCUS75523</name>
</gene>
<dbReference type="Proteomes" id="UP001189429">
    <property type="component" value="Unassembled WGS sequence"/>
</dbReference>
<evidence type="ECO:0000256" key="2">
    <source>
        <dbReference type="SAM" id="MobiDB-lite"/>
    </source>
</evidence>
<feature type="region of interest" description="Disordered" evidence="2">
    <location>
        <begin position="1"/>
        <end position="22"/>
    </location>
</feature>
<comment type="caution">
    <text evidence="3">The sequence shown here is derived from an EMBL/GenBank/DDBJ whole genome shotgun (WGS) entry which is preliminary data.</text>
</comment>
<feature type="region of interest" description="Disordered" evidence="2">
    <location>
        <begin position="152"/>
        <end position="189"/>
    </location>
</feature>
<proteinExistence type="predicted"/>
<keyword evidence="1" id="KW-0175">Coiled coil</keyword>
<name>A0ABN9XCK6_9DINO</name>
<sequence>MADRAAEPAAGTPPPAVSSGGGLLATAARGWADVPAFPGCSEPARWQAEADEGMECERSLLIATIDQLRAAAEAAVQRAEQAEEARQAALRQSFDPGLRDFISSEVRRAVRAAADQATAELRATAEEATAELRAAVAEARQLRPCGRAPLAERGAAPAVGTPPLPAGGPPGGRATEGHEGAGGAGADGREARGARLELGAAAVDEDADRERECALLVATIDALRAAAEDALRRAEEAEAARSAALAQSFGPGAAAPVPAGRAASPAAAVPALATPPCGQVDCAELLASARAEASDELLSPSEGQVAETQPSLLSEGRQLSGTSEGRRSISVWEDDNWL</sequence>
<dbReference type="EMBL" id="CAUYUJ010020311">
    <property type="protein sequence ID" value="CAK0897289.1"/>
    <property type="molecule type" value="Genomic_DNA"/>
</dbReference>
<evidence type="ECO:0000313" key="3">
    <source>
        <dbReference type="EMBL" id="CAK0897289.1"/>
    </source>
</evidence>
<keyword evidence="4" id="KW-1185">Reference proteome</keyword>
<reference evidence="3" key="1">
    <citation type="submission" date="2023-10" db="EMBL/GenBank/DDBJ databases">
        <authorList>
            <person name="Chen Y."/>
            <person name="Shah S."/>
            <person name="Dougan E. K."/>
            <person name="Thang M."/>
            <person name="Chan C."/>
        </authorList>
    </citation>
    <scope>NUCLEOTIDE SEQUENCE [LARGE SCALE GENOMIC DNA]</scope>
</reference>
<evidence type="ECO:0000256" key="1">
    <source>
        <dbReference type="SAM" id="Coils"/>
    </source>
</evidence>
<feature type="region of interest" description="Disordered" evidence="2">
    <location>
        <begin position="293"/>
        <end position="338"/>
    </location>
</feature>
<feature type="coiled-coil region" evidence="1">
    <location>
        <begin position="217"/>
        <end position="247"/>
    </location>
</feature>
<feature type="compositionally biased region" description="Polar residues" evidence="2">
    <location>
        <begin position="306"/>
        <end position="323"/>
    </location>
</feature>
<organism evidence="3 4">
    <name type="scientific">Prorocentrum cordatum</name>
    <dbReference type="NCBI Taxonomy" id="2364126"/>
    <lineage>
        <taxon>Eukaryota</taxon>
        <taxon>Sar</taxon>
        <taxon>Alveolata</taxon>
        <taxon>Dinophyceae</taxon>
        <taxon>Prorocentrales</taxon>
        <taxon>Prorocentraceae</taxon>
        <taxon>Prorocentrum</taxon>
    </lineage>
</organism>
<protein>
    <submittedName>
        <fullName evidence="3">Uncharacterized protein</fullName>
    </submittedName>
</protein>